<keyword evidence="4" id="KW-1133">Transmembrane helix</keyword>
<comment type="subcellular location">
    <subcellularLocation>
        <location evidence="1">Membrane</location>
        <topology evidence="1">Single-pass membrane protein</topology>
    </subcellularLocation>
</comment>
<evidence type="ECO:0000313" key="6">
    <source>
        <dbReference type="EMBL" id="KAE8289248.1"/>
    </source>
</evidence>
<dbReference type="InterPro" id="IPR050111">
    <property type="entry name" value="C-type_lectin/snaclec_domain"/>
</dbReference>
<feature type="domain" description="C-type lectin" evidence="5">
    <location>
        <begin position="238"/>
        <end position="328"/>
    </location>
</feature>
<dbReference type="EMBL" id="REGW02000012">
    <property type="protein sequence ID" value="KAE8289248.1"/>
    <property type="molecule type" value="Genomic_DNA"/>
</dbReference>
<dbReference type="Pfam" id="PF00059">
    <property type="entry name" value="Lectin_C"/>
    <property type="match status" value="2"/>
</dbReference>
<dbReference type="InterPro" id="IPR016187">
    <property type="entry name" value="CTDL_fold"/>
</dbReference>
<dbReference type="GO" id="GO:0016020">
    <property type="term" value="C:membrane"/>
    <property type="evidence" value="ECO:0007669"/>
    <property type="project" value="UniProtKB-SubCell"/>
</dbReference>
<keyword evidence="7" id="KW-1185">Reference proteome</keyword>
<protein>
    <submittedName>
        <fullName evidence="6">C-type lectin domain family 17, member A Prolectin</fullName>
    </submittedName>
</protein>
<proteinExistence type="predicted"/>
<reference evidence="6 7" key="1">
    <citation type="submission" date="2019-07" db="EMBL/GenBank/DDBJ databases">
        <title>Chromosome genome assembly for large yellow croaker.</title>
        <authorList>
            <person name="Xiao S."/>
        </authorList>
    </citation>
    <scope>NUCLEOTIDE SEQUENCE [LARGE SCALE GENOMIC DNA]</scope>
    <source>
        <strain evidence="6">JMULYC20181020</strain>
        <tissue evidence="6">Muscle</tissue>
    </source>
</reference>
<dbReference type="PANTHER" id="PTHR22803">
    <property type="entry name" value="MANNOSE, PHOSPHOLIPASE, LECTIN RECEPTOR RELATED"/>
    <property type="match status" value="1"/>
</dbReference>
<keyword evidence="4" id="KW-0812">Transmembrane</keyword>
<dbReference type="PROSITE" id="PS50041">
    <property type="entry name" value="C_TYPE_LECTIN_2"/>
    <property type="match status" value="2"/>
</dbReference>
<gene>
    <name evidence="6" type="ORF">D5F01_LYC13129</name>
</gene>
<dbReference type="InterPro" id="IPR001304">
    <property type="entry name" value="C-type_lectin-like"/>
</dbReference>
<sequence length="629" mass="71500">MAEIKEKEEINYASVVFKNKNNPPPEIRKEDEIVYDEVKTQDKTAEQTGETNGRQPHKEANSGWLPCCLGILCIILVSVLIALGVILTLKHKTELKQLKKKQTSLLADKNNLTELNHKLSSANQNLTREHNNLTRAYAVLESNLTDLKSQNQEVETQNQQLKGQITNLTSQTQEVGTQNQQLEEEKKNLTARIQELQKLWNQNISQAQMSVNLYCPITNGQRKCNPCLPGWRPGLPNCYAINNAKEADQRTWDSAKEDCKGKNSDLAVIANEQEKTSVGEALWNGIRDNEFWIGLRAENGKWKWLNGSELTHNSWIEDPTDGQCALFREIIEEADYVNTSVSTVAKTAVTSDRKSPSFTQSFLPVAVCWAILLVIMSLRIYFTSVMSENNGKLMLHVTGLETQNQQLEEELKQLKENQTSLLTDKDNLNRAYAVLESNVTDLKSQNQEVGAQNQQLKEEKKNLTARIQELQKLWNQNISQAQMSVDLYCPITNGERKCNPCLPGWIHKPPNCYAVNDAQPPNLRTWESAQERCKGKNSDLAVIANEQEKTSVGEVLWYGITYNEFWIGLRAENGKWKWLDGSELTHNSWIEDPATVGQCALLHKNNTWTSEDCNKKYQWICHQKALTLT</sequence>
<feature type="coiled-coil region" evidence="3">
    <location>
        <begin position="390"/>
        <end position="473"/>
    </location>
</feature>
<dbReference type="AlphaFoldDB" id="A0A6G0ICJ0"/>
<dbReference type="Proteomes" id="UP000424527">
    <property type="component" value="Unassembled WGS sequence"/>
</dbReference>
<organism evidence="6 7">
    <name type="scientific">Larimichthys crocea</name>
    <name type="common">Large yellow croaker</name>
    <name type="synonym">Pseudosciaena crocea</name>
    <dbReference type="NCBI Taxonomy" id="215358"/>
    <lineage>
        <taxon>Eukaryota</taxon>
        <taxon>Metazoa</taxon>
        <taxon>Chordata</taxon>
        <taxon>Craniata</taxon>
        <taxon>Vertebrata</taxon>
        <taxon>Euteleostomi</taxon>
        <taxon>Actinopterygii</taxon>
        <taxon>Neopterygii</taxon>
        <taxon>Teleostei</taxon>
        <taxon>Neoteleostei</taxon>
        <taxon>Acanthomorphata</taxon>
        <taxon>Eupercaria</taxon>
        <taxon>Sciaenidae</taxon>
        <taxon>Larimichthys</taxon>
    </lineage>
</organism>
<evidence type="ECO:0000256" key="2">
    <source>
        <dbReference type="ARBA" id="ARBA00022734"/>
    </source>
</evidence>
<evidence type="ECO:0000313" key="7">
    <source>
        <dbReference type="Proteomes" id="UP000424527"/>
    </source>
</evidence>
<evidence type="ECO:0000256" key="4">
    <source>
        <dbReference type="SAM" id="Phobius"/>
    </source>
</evidence>
<dbReference type="InterPro" id="IPR033992">
    <property type="entry name" value="NKR-like_CTLD"/>
</dbReference>
<feature type="domain" description="C-type lectin" evidence="5">
    <location>
        <begin position="508"/>
        <end position="622"/>
    </location>
</feature>
<keyword evidence="4" id="KW-0472">Membrane</keyword>
<name>A0A6G0ICJ0_LARCR</name>
<dbReference type="SUPFAM" id="SSF56436">
    <property type="entry name" value="C-type lectin-like"/>
    <property type="match status" value="2"/>
</dbReference>
<dbReference type="InterPro" id="IPR016186">
    <property type="entry name" value="C-type_lectin-like/link_sf"/>
</dbReference>
<keyword evidence="3" id="KW-0175">Coiled coil</keyword>
<dbReference type="SMART" id="SM00034">
    <property type="entry name" value="CLECT"/>
    <property type="match status" value="2"/>
</dbReference>
<dbReference type="GO" id="GO:0030246">
    <property type="term" value="F:carbohydrate binding"/>
    <property type="evidence" value="ECO:0007669"/>
    <property type="project" value="UniProtKB-KW"/>
</dbReference>
<dbReference type="CDD" id="cd03593">
    <property type="entry name" value="CLECT_NK_receptors_like"/>
    <property type="match status" value="1"/>
</dbReference>
<accession>A0A6G0ICJ0</accession>
<evidence type="ECO:0000256" key="1">
    <source>
        <dbReference type="ARBA" id="ARBA00004167"/>
    </source>
</evidence>
<keyword evidence="2 6" id="KW-0430">Lectin</keyword>
<evidence type="ECO:0000256" key="3">
    <source>
        <dbReference type="SAM" id="Coils"/>
    </source>
</evidence>
<dbReference type="Gene3D" id="1.20.5.340">
    <property type="match status" value="1"/>
</dbReference>
<feature type="transmembrane region" description="Helical" evidence="4">
    <location>
        <begin position="63"/>
        <end position="89"/>
    </location>
</feature>
<comment type="caution">
    <text evidence="6">The sequence shown here is derived from an EMBL/GenBank/DDBJ whole genome shotgun (WGS) entry which is preliminary data.</text>
</comment>
<dbReference type="Gene3D" id="3.10.100.10">
    <property type="entry name" value="Mannose-Binding Protein A, subunit A"/>
    <property type="match status" value="2"/>
</dbReference>
<feature type="coiled-coil region" evidence="3">
    <location>
        <begin position="95"/>
        <end position="199"/>
    </location>
</feature>
<evidence type="ECO:0000259" key="5">
    <source>
        <dbReference type="PROSITE" id="PS50041"/>
    </source>
</evidence>